<proteinExistence type="predicted"/>
<dbReference type="RefSeq" id="WP_386059523.1">
    <property type="nucleotide sequence ID" value="NZ_JBHTKL010000005.1"/>
</dbReference>
<reference evidence="2" key="1">
    <citation type="journal article" date="2019" name="Int. J. Syst. Evol. Microbiol.">
        <title>The Global Catalogue of Microorganisms (GCM) 10K type strain sequencing project: providing services to taxonomists for standard genome sequencing and annotation.</title>
        <authorList>
            <consortium name="The Broad Institute Genomics Platform"/>
            <consortium name="The Broad Institute Genome Sequencing Center for Infectious Disease"/>
            <person name="Wu L."/>
            <person name="Ma J."/>
        </authorList>
    </citation>
    <scope>NUCLEOTIDE SEQUENCE [LARGE SCALE GENOMIC DNA]</scope>
    <source>
        <strain evidence="2">CCUG 56607</strain>
    </source>
</reference>
<gene>
    <name evidence="1" type="ORF">ACFQ2J_10050</name>
</gene>
<name>A0ABW3L2C0_9BACI</name>
<dbReference type="EMBL" id="JBHTKL010000005">
    <property type="protein sequence ID" value="MFD1019512.1"/>
    <property type="molecule type" value="Genomic_DNA"/>
</dbReference>
<keyword evidence="2" id="KW-1185">Reference proteome</keyword>
<sequence length="113" mass="12845">MKKFYYAGLILIITFGLFTVVTSQINGKADQDDFAERTIALADFIDDRLNSEGADARMSYVQHDKENYPKVLIYITAGTKADDVMVEKKVDELVRSADLLKENEKYEIIVSNQ</sequence>
<dbReference type="Proteomes" id="UP001596990">
    <property type="component" value="Unassembled WGS sequence"/>
</dbReference>
<comment type="caution">
    <text evidence="1">The sequence shown here is derived from an EMBL/GenBank/DDBJ whole genome shotgun (WGS) entry which is preliminary data.</text>
</comment>
<accession>A0ABW3L2C0</accession>
<protein>
    <submittedName>
        <fullName evidence="1">Uncharacterized protein</fullName>
    </submittedName>
</protein>
<organism evidence="1 2">
    <name type="scientific">Thalassobacillus hwangdonensis</name>
    <dbReference type="NCBI Taxonomy" id="546108"/>
    <lineage>
        <taxon>Bacteria</taxon>
        <taxon>Bacillati</taxon>
        <taxon>Bacillota</taxon>
        <taxon>Bacilli</taxon>
        <taxon>Bacillales</taxon>
        <taxon>Bacillaceae</taxon>
        <taxon>Thalassobacillus</taxon>
    </lineage>
</organism>
<evidence type="ECO:0000313" key="1">
    <source>
        <dbReference type="EMBL" id="MFD1019512.1"/>
    </source>
</evidence>
<evidence type="ECO:0000313" key="2">
    <source>
        <dbReference type="Proteomes" id="UP001596990"/>
    </source>
</evidence>